<dbReference type="Gene3D" id="3.30.300.30">
    <property type="match status" value="1"/>
</dbReference>
<dbReference type="Proteomes" id="UP000715441">
    <property type="component" value="Unassembled WGS sequence"/>
</dbReference>
<comment type="caution">
    <text evidence="3">The sequence shown here is derived from an EMBL/GenBank/DDBJ whole genome shotgun (WGS) entry which is preliminary data.</text>
</comment>
<evidence type="ECO:0000313" key="4">
    <source>
        <dbReference type="Proteomes" id="UP000715441"/>
    </source>
</evidence>
<evidence type="ECO:0000313" key="3">
    <source>
        <dbReference type="EMBL" id="NKQ57921.1"/>
    </source>
</evidence>
<dbReference type="InterPro" id="IPR042099">
    <property type="entry name" value="ANL_N_sf"/>
</dbReference>
<dbReference type="PANTHER" id="PTHR43845:SF1">
    <property type="entry name" value="BLR5969 PROTEIN"/>
    <property type="match status" value="1"/>
</dbReference>
<dbReference type="InterPro" id="IPR028154">
    <property type="entry name" value="AMP-dep_Lig_C"/>
</dbReference>
<feature type="domain" description="AMP-dependent synthetase/ligase" evidence="1">
    <location>
        <begin position="79"/>
        <end position="294"/>
    </location>
</feature>
<dbReference type="SUPFAM" id="SSF56801">
    <property type="entry name" value="Acetyl-CoA synthetase-like"/>
    <property type="match status" value="1"/>
</dbReference>
<gene>
    <name evidence="3" type="ORF">HFP15_34175</name>
</gene>
<name>A0ABX1JDW6_9PSEU</name>
<protein>
    <submittedName>
        <fullName evidence="3">Phenylacetate--CoA ligase</fullName>
    </submittedName>
</protein>
<dbReference type="RefSeq" id="WP_168521244.1">
    <property type="nucleotide sequence ID" value="NZ_JAAXLS010000044.1"/>
</dbReference>
<proteinExistence type="predicted"/>
<evidence type="ECO:0000259" key="1">
    <source>
        <dbReference type="Pfam" id="PF00501"/>
    </source>
</evidence>
<feature type="domain" description="AMP-dependent ligase C-terminal" evidence="2">
    <location>
        <begin position="346"/>
        <end position="435"/>
    </location>
</feature>
<evidence type="ECO:0000259" key="2">
    <source>
        <dbReference type="Pfam" id="PF14535"/>
    </source>
</evidence>
<keyword evidence="4" id="KW-1185">Reference proteome</keyword>
<reference evidence="3 4" key="1">
    <citation type="submission" date="2020-04" db="EMBL/GenBank/DDBJ databases">
        <title>Novel species.</title>
        <authorList>
            <person name="Teo W.F.A."/>
            <person name="Lipun K."/>
            <person name="Srisuk N."/>
            <person name="Duangmal K."/>
        </authorList>
    </citation>
    <scope>NUCLEOTIDE SEQUENCE [LARGE SCALE GENOMIC DNA]</scope>
    <source>
        <strain evidence="3 4">K13G38</strain>
    </source>
</reference>
<dbReference type="InterPro" id="IPR045851">
    <property type="entry name" value="AMP-bd_C_sf"/>
</dbReference>
<dbReference type="Pfam" id="PF00501">
    <property type="entry name" value="AMP-binding"/>
    <property type="match status" value="1"/>
</dbReference>
<dbReference type="GO" id="GO:0016874">
    <property type="term" value="F:ligase activity"/>
    <property type="evidence" value="ECO:0007669"/>
    <property type="project" value="UniProtKB-KW"/>
</dbReference>
<dbReference type="PANTHER" id="PTHR43845">
    <property type="entry name" value="BLR5969 PROTEIN"/>
    <property type="match status" value="1"/>
</dbReference>
<organism evidence="3 4">
    <name type="scientific">Amycolatopsis acididurans</name>
    <dbReference type="NCBI Taxonomy" id="2724524"/>
    <lineage>
        <taxon>Bacteria</taxon>
        <taxon>Bacillati</taxon>
        <taxon>Actinomycetota</taxon>
        <taxon>Actinomycetes</taxon>
        <taxon>Pseudonocardiales</taxon>
        <taxon>Pseudonocardiaceae</taxon>
        <taxon>Amycolatopsis</taxon>
    </lineage>
</organism>
<keyword evidence="3" id="KW-0436">Ligase</keyword>
<accession>A0ABX1JDW6</accession>
<sequence>MTTTYWSPPLETAAPDEIRRLQEDGLRHTLRAALHVPHYRDRFAEAGVDVAAIRTADDLAAVPFMDKEQLRDLQPWGVRAAPLADIVRLNATTGTTGLPCNIAFTRQDLANIGELGARNLTAMGVGPEDIAWQCYGYGLWIGGSSLDRAYEQVGVTAFPAGPGRTSLAVQRLRDLGVTVISCTPTFGLLLVERAREAGIDPATDWRLRVGIFGGETMSPAAMARLSEAMPPGFRPHNTYGTTELGGPFVASTCAYSREQGTFHVWADHYLIEIIDPESGQPITEPDVLGELVVTTLRREGSPMVRWRTRDLTSWAPDAHDCPCGRRGHPKIAWISGRSDDVLKVRGSLVMPSQVEDVVCAAVGTGAGWQLVVDKDPDGLRATEATVVVEIADGLRETVVSELAGGLRDRLGIGLPVIAAGTQELPRYEGKARRVLTVEEFAAVAPLVDLGPVTTAVTT</sequence>
<dbReference type="EMBL" id="JAAXLS010000044">
    <property type="protein sequence ID" value="NKQ57921.1"/>
    <property type="molecule type" value="Genomic_DNA"/>
</dbReference>
<dbReference type="Gene3D" id="3.40.50.12780">
    <property type="entry name" value="N-terminal domain of ligase-like"/>
    <property type="match status" value="1"/>
</dbReference>
<dbReference type="InterPro" id="IPR000873">
    <property type="entry name" value="AMP-dep_synth/lig_dom"/>
</dbReference>
<dbReference type="Pfam" id="PF14535">
    <property type="entry name" value="AMP-binding_C_2"/>
    <property type="match status" value="1"/>
</dbReference>